<keyword evidence="5" id="KW-1185">Reference proteome</keyword>
<dbReference type="eggNOG" id="ENOG502QSNW">
    <property type="taxonomic scope" value="Eukaryota"/>
</dbReference>
<dbReference type="GO" id="GO:0008233">
    <property type="term" value="F:peptidase activity"/>
    <property type="evidence" value="ECO:0007669"/>
    <property type="project" value="InterPro"/>
</dbReference>
<dbReference type="PANTHER" id="PTHR43248:SF2">
    <property type="entry name" value="PROLYL AMINOPEPTIDASE"/>
    <property type="match status" value="1"/>
</dbReference>
<dbReference type="Pfam" id="PF00561">
    <property type="entry name" value="Abhydrolase_1"/>
    <property type="match status" value="1"/>
</dbReference>
<sequence length="440" mass="48753">MLPGDLTVTEHALDVPLDHADPVAGKIQLFVREVRAASTRDQELPYLLYLQGGPGHPAGRLSVPASGWLPLALRKYRVLLLDQRGTGRSSPVTIESLAALGTPEKQAALLAHFRADSIVRDCEIVRQRIAVGRKLTLLGQSFGGFCILTYLSLAPHGVERALFTFGLAPVLRTAEEVYRHTFQRMEYRNLRFYSRYPADIETVRQIVALLHASPAPLPRGGTLTPRRFLMLGLMLGQASGLETLHNLLEQARPASGPVRTLSQNWLLAVEAAQQGFETNPLYYLLHEPIYCDGPGVSSRWAAERVQASLGPAWDYTTRLEAGAEPVLLTGEMVFSWMADDYAWLRPLKGAANLLAAKEDWGHVYNRSALASGTSPVAALVAYDDVYVERTFSEETAELLGGFPRVRLWVSNYFQHSGISDHPDAFLKLDEMGRWDEPQLV</sequence>
<comment type="similarity">
    <text evidence="1">Belongs to the peptidase S33 family.</text>
</comment>
<dbReference type="Gene3D" id="3.40.50.1820">
    <property type="entry name" value="alpha/beta hydrolase"/>
    <property type="match status" value="1"/>
</dbReference>
<organism evidence="4 5">
    <name type="scientific">Emiliania huxleyi (strain CCMP1516)</name>
    <dbReference type="NCBI Taxonomy" id="280463"/>
    <lineage>
        <taxon>Eukaryota</taxon>
        <taxon>Haptista</taxon>
        <taxon>Haptophyta</taxon>
        <taxon>Prymnesiophyceae</taxon>
        <taxon>Isochrysidales</taxon>
        <taxon>Noelaerhabdaceae</taxon>
        <taxon>Emiliania</taxon>
    </lineage>
</organism>
<dbReference type="PANTHER" id="PTHR43248">
    <property type="entry name" value="2-SUCCINYL-6-HYDROXY-2,4-CYCLOHEXADIENE-1-CARBOXYLATE SYNTHASE"/>
    <property type="match status" value="1"/>
</dbReference>
<reference evidence="5" key="1">
    <citation type="journal article" date="2013" name="Nature">
        <title>Pan genome of the phytoplankton Emiliania underpins its global distribution.</title>
        <authorList>
            <person name="Read B.A."/>
            <person name="Kegel J."/>
            <person name="Klute M.J."/>
            <person name="Kuo A."/>
            <person name="Lefebvre S.C."/>
            <person name="Maumus F."/>
            <person name="Mayer C."/>
            <person name="Miller J."/>
            <person name="Monier A."/>
            <person name="Salamov A."/>
            <person name="Young J."/>
            <person name="Aguilar M."/>
            <person name="Claverie J.M."/>
            <person name="Frickenhaus S."/>
            <person name="Gonzalez K."/>
            <person name="Herman E.K."/>
            <person name="Lin Y.C."/>
            <person name="Napier J."/>
            <person name="Ogata H."/>
            <person name="Sarno A.F."/>
            <person name="Shmutz J."/>
            <person name="Schroeder D."/>
            <person name="de Vargas C."/>
            <person name="Verret F."/>
            <person name="von Dassow P."/>
            <person name="Valentin K."/>
            <person name="Van de Peer Y."/>
            <person name="Wheeler G."/>
            <person name="Dacks J.B."/>
            <person name="Delwiche C.F."/>
            <person name="Dyhrman S.T."/>
            <person name="Glockner G."/>
            <person name="John U."/>
            <person name="Richards T."/>
            <person name="Worden A.Z."/>
            <person name="Zhang X."/>
            <person name="Grigoriev I.V."/>
            <person name="Allen A.E."/>
            <person name="Bidle K."/>
            <person name="Borodovsky M."/>
            <person name="Bowler C."/>
            <person name="Brownlee C."/>
            <person name="Cock J.M."/>
            <person name="Elias M."/>
            <person name="Gladyshev V.N."/>
            <person name="Groth M."/>
            <person name="Guda C."/>
            <person name="Hadaegh A."/>
            <person name="Iglesias-Rodriguez M.D."/>
            <person name="Jenkins J."/>
            <person name="Jones B.M."/>
            <person name="Lawson T."/>
            <person name="Leese F."/>
            <person name="Lindquist E."/>
            <person name="Lobanov A."/>
            <person name="Lomsadze A."/>
            <person name="Malik S.B."/>
            <person name="Marsh M.E."/>
            <person name="Mackinder L."/>
            <person name="Mock T."/>
            <person name="Mueller-Roeber B."/>
            <person name="Pagarete A."/>
            <person name="Parker M."/>
            <person name="Probert I."/>
            <person name="Quesneville H."/>
            <person name="Raines C."/>
            <person name="Rensing S.A."/>
            <person name="Riano-Pachon D.M."/>
            <person name="Richier S."/>
            <person name="Rokitta S."/>
            <person name="Shiraiwa Y."/>
            <person name="Soanes D.M."/>
            <person name="van der Giezen M."/>
            <person name="Wahlund T.M."/>
            <person name="Williams B."/>
            <person name="Wilson W."/>
            <person name="Wolfe G."/>
            <person name="Wurch L.L."/>
        </authorList>
    </citation>
    <scope>NUCLEOTIDE SEQUENCE</scope>
</reference>
<dbReference type="PaxDb" id="2903-EOD25158"/>
<proteinExistence type="inferred from homology"/>
<dbReference type="InterPro" id="IPR002410">
    <property type="entry name" value="Peptidase_S33"/>
</dbReference>
<dbReference type="KEGG" id="ehx:EMIHUDRAFT_310203"/>
<dbReference type="InterPro" id="IPR051601">
    <property type="entry name" value="Serine_prot/Carboxylest_S33"/>
</dbReference>
<dbReference type="HOGENOM" id="CLU_024518_2_0_1"/>
<dbReference type="InterPro" id="IPR029058">
    <property type="entry name" value="AB_hydrolase_fold"/>
</dbReference>
<evidence type="ECO:0000313" key="4">
    <source>
        <dbReference type="EnsemblProtists" id="EOD25158"/>
    </source>
</evidence>
<protein>
    <recommendedName>
        <fullName evidence="3">AB hydrolase-1 domain-containing protein</fullName>
    </recommendedName>
</protein>
<dbReference type="SUPFAM" id="SSF53474">
    <property type="entry name" value="alpha/beta-Hydrolases"/>
    <property type="match status" value="1"/>
</dbReference>
<keyword evidence="2" id="KW-0378">Hydrolase</keyword>
<evidence type="ECO:0000256" key="2">
    <source>
        <dbReference type="ARBA" id="ARBA00022801"/>
    </source>
</evidence>
<dbReference type="GeneID" id="17270704"/>
<feature type="domain" description="AB hydrolase-1" evidence="3">
    <location>
        <begin position="47"/>
        <end position="187"/>
    </location>
</feature>
<name>A0A0D3JNS3_EMIH1</name>
<dbReference type="STRING" id="2903.R1CQA2"/>
<reference evidence="4" key="2">
    <citation type="submission" date="2024-10" db="UniProtKB">
        <authorList>
            <consortium name="EnsemblProtists"/>
        </authorList>
    </citation>
    <scope>IDENTIFICATION</scope>
</reference>
<evidence type="ECO:0000313" key="5">
    <source>
        <dbReference type="Proteomes" id="UP000013827"/>
    </source>
</evidence>
<dbReference type="Proteomes" id="UP000013827">
    <property type="component" value="Unassembled WGS sequence"/>
</dbReference>
<accession>A0A0D3JNS3</accession>
<dbReference type="RefSeq" id="XP_005777587.1">
    <property type="nucleotide sequence ID" value="XM_005777530.1"/>
</dbReference>
<dbReference type="GO" id="GO:0006508">
    <property type="term" value="P:proteolysis"/>
    <property type="evidence" value="ECO:0007669"/>
    <property type="project" value="InterPro"/>
</dbReference>
<dbReference type="InterPro" id="IPR000073">
    <property type="entry name" value="AB_hydrolase_1"/>
</dbReference>
<evidence type="ECO:0000256" key="1">
    <source>
        <dbReference type="ARBA" id="ARBA00010088"/>
    </source>
</evidence>
<evidence type="ECO:0000259" key="3">
    <source>
        <dbReference type="Pfam" id="PF00561"/>
    </source>
</evidence>
<dbReference type="PRINTS" id="PR00793">
    <property type="entry name" value="PROAMNOPTASE"/>
</dbReference>
<dbReference type="EnsemblProtists" id="EOD25158">
    <property type="protein sequence ID" value="EOD25158"/>
    <property type="gene ID" value="EMIHUDRAFT_310203"/>
</dbReference>
<dbReference type="AlphaFoldDB" id="A0A0D3JNS3"/>